<sequence length="83" mass="9855">MSHSIYLKLATFLLKADLHREERLLKRRIRRTAFQIPVYNDHLLRDIGLEKDGRFIGHTVPSSVKTQRRIRHLRRALSARIPT</sequence>
<comment type="caution">
    <text evidence="1">The sequence shown here is derived from an EMBL/GenBank/DDBJ whole genome shotgun (WGS) entry which is preliminary data.</text>
</comment>
<name>A0ABQ6EY71_9VIBR</name>
<proteinExistence type="predicted"/>
<evidence type="ECO:0008006" key="3">
    <source>
        <dbReference type="Google" id="ProtNLM"/>
    </source>
</evidence>
<dbReference type="Proteomes" id="UP001157138">
    <property type="component" value="Unassembled WGS sequence"/>
</dbReference>
<gene>
    <name evidence="1" type="ORF">GCM10007938_19210</name>
</gene>
<evidence type="ECO:0000313" key="1">
    <source>
        <dbReference type="EMBL" id="GLT18143.1"/>
    </source>
</evidence>
<evidence type="ECO:0000313" key="2">
    <source>
        <dbReference type="Proteomes" id="UP001157138"/>
    </source>
</evidence>
<organism evidence="1 2">
    <name type="scientific">Vibrio zhanjiangensis</name>
    <dbReference type="NCBI Taxonomy" id="1046128"/>
    <lineage>
        <taxon>Bacteria</taxon>
        <taxon>Pseudomonadati</taxon>
        <taxon>Pseudomonadota</taxon>
        <taxon>Gammaproteobacteria</taxon>
        <taxon>Vibrionales</taxon>
        <taxon>Vibrionaceae</taxon>
        <taxon>Vibrio</taxon>
    </lineage>
</organism>
<reference evidence="2" key="1">
    <citation type="journal article" date="2019" name="Int. J. Syst. Evol. Microbiol.">
        <title>The Global Catalogue of Microorganisms (GCM) 10K type strain sequencing project: providing services to taxonomists for standard genome sequencing and annotation.</title>
        <authorList>
            <consortium name="The Broad Institute Genomics Platform"/>
            <consortium name="The Broad Institute Genome Sequencing Center for Infectious Disease"/>
            <person name="Wu L."/>
            <person name="Ma J."/>
        </authorList>
    </citation>
    <scope>NUCLEOTIDE SEQUENCE [LARGE SCALE GENOMIC DNA]</scope>
    <source>
        <strain evidence="2">NBRC 108723</strain>
    </source>
</reference>
<keyword evidence="2" id="KW-1185">Reference proteome</keyword>
<dbReference type="EMBL" id="BSPW01000036">
    <property type="protein sequence ID" value="GLT18143.1"/>
    <property type="molecule type" value="Genomic_DNA"/>
</dbReference>
<protein>
    <recommendedName>
        <fullName evidence="3">DUF1127 domain-containing protein</fullName>
    </recommendedName>
</protein>
<dbReference type="RefSeq" id="WP_284192037.1">
    <property type="nucleotide sequence ID" value="NZ_BSPW01000036.1"/>
</dbReference>
<accession>A0ABQ6EY71</accession>